<name>A0AC61L701_9EURY</name>
<dbReference type="EMBL" id="PQXF01000001">
    <property type="protein sequence ID" value="PXF62180.1"/>
    <property type="molecule type" value="Genomic_DNA"/>
</dbReference>
<gene>
    <name evidence="1" type="ORF">C4B59_00785</name>
</gene>
<organism evidence="1 2">
    <name type="scientific">Candidatus Methanogaster sp</name>
    <dbReference type="NCBI Taxonomy" id="3386292"/>
    <lineage>
        <taxon>Archaea</taxon>
        <taxon>Methanobacteriati</taxon>
        <taxon>Methanobacteriota</taxon>
        <taxon>Stenosarchaea group</taxon>
        <taxon>Methanomicrobia</taxon>
        <taxon>Methanosarcinales</taxon>
        <taxon>ANME-2 cluster</taxon>
        <taxon>Candidatus Methanogasteraceae</taxon>
        <taxon>Candidatus Methanogaster</taxon>
    </lineage>
</organism>
<sequence length="360" mass="38566">MSAAIICPRCGGGDCITPAEEVLESIASMYAACQSCAPDPQISKQLPFHQLDQPFRNVDDAAMRCQNCGKRHLDIVIAHVLKILVREGLRARDAALSNVGTPMITIGYPVPFPPRLGRDMLILVMDAIDKVTAEMLVDEVYEVKGVIERKGEPGQPVGILDADSAPHTYNLLAGCDLRGDVVSSAFGELCIYKTQSDTHIEFSRADSDKTRVLESLYYQRKVKGTVLDGCCGAGTLGLVAVLAGAREVILNDAFLPAVKNTILNIKANASILGLDPEPELHTDPSKLPLIADTGTPRLVATAHGAGASGPIDISVYHGDLADLAEVIDRCDLCMVDAFIGVSTDRFVQAWKERAGMVVTI</sequence>
<reference evidence="1" key="1">
    <citation type="submission" date="2018-01" db="EMBL/GenBank/DDBJ databases">
        <authorList>
            <person name="Krukenberg V."/>
        </authorList>
    </citation>
    <scope>NUCLEOTIDE SEQUENCE</scope>
    <source>
        <strain evidence="1">E20ANME2</strain>
    </source>
</reference>
<comment type="caution">
    <text evidence="1">The sequence shown here is derived from an EMBL/GenBank/DDBJ whole genome shotgun (WGS) entry which is preliminary data.</text>
</comment>
<accession>A0AC61L701</accession>
<evidence type="ECO:0000313" key="2">
    <source>
        <dbReference type="Proteomes" id="UP000248329"/>
    </source>
</evidence>
<dbReference type="Proteomes" id="UP000248329">
    <property type="component" value="Unassembled WGS sequence"/>
</dbReference>
<protein>
    <submittedName>
        <fullName evidence="1">Uncharacterized protein</fullName>
    </submittedName>
</protein>
<proteinExistence type="predicted"/>
<evidence type="ECO:0000313" key="1">
    <source>
        <dbReference type="EMBL" id="PXF62180.1"/>
    </source>
</evidence>